<organism evidence="1 2">
    <name type="scientific">Blautia obeum</name>
    <dbReference type="NCBI Taxonomy" id="40520"/>
    <lineage>
        <taxon>Bacteria</taxon>
        <taxon>Bacillati</taxon>
        <taxon>Bacillota</taxon>
        <taxon>Clostridia</taxon>
        <taxon>Lachnospirales</taxon>
        <taxon>Lachnospiraceae</taxon>
        <taxon>Blautia</taxon>
    </lineage>
</organism>
<evidence type="ECO:0000313" key="1">
    <source>
        <dbReference type="EMBL" id="RGR45054.1"/>
    </source>
</evidence>
<name>A0A412ELE0_9FIRM</name>
<reference evidence="1 2" key="1">
    <citation type="submission" date="2018-08" db="EMBL/GenBank/DDBJ databases">
        <title>A genome reference for cultivated species of the human gut microbiota.</title>
        <authorList>
            <person name="Zou Y."/>
            <person name="Xue W."/>
            <person name="Luo G."/>
        </authorList>
    </citation>
    <scope>NUCLEOTIDE SEQUENCE [LARGE SCALE GENOMIC DNA]</scope>
    <source>
        <strain evidence="1 2">AF25-21</strain>
    </source>
</reference>
<sequence length="112" mass="12700">MLIRSQNKEVLATLELLFDIEVSGGVISARRDMSWCCLLGKYSTKEKAMKVLDMIQEAYGDSEYTKYVIPEVCRILSMKPKTEENKAHAGELGEMLKNGMTFQMPEDSEVEV</sequence>
<protein>
    <submittedName>
        <fullName evidence="1">Uncharacterized protein</fullName>
    </submittedName>
</protein>
<dbReference type="RefSeq" id="WP_118031744.1">
    <property type="nucleotide sequence ID" value="NZ_QRUH01000022.1"/>
</dbReference>
<accession>A0A412ELE0</accession>
<dbReference type="Proteomes" id="UP000285839">
    <property type="component" value="Unassembled WGS sequence"/>
</dbReference>
<dbReference type="AlphaFoldDB" id="A0A412ELE0"/>
<gene>
    <name evidence="1" type="ORF">DWY46_17755</name>
</gene>
<dbReference type="EMBL" id="QRUH01000022">
    <property type="protein sequence ID" value="RGR45054.1"/>
    <property type="molecule type" value="Genomic_DNA"/>
</dbReference>
<evidence type="ECO:0000313" key="2">
    <source>
        <dbReference type="Proteomes" id="UP000285839"/>
    </source>
</evidence>
<proteinExistence type="predicted"/>
<comment type="caution">
    <text evidence="1">The sequence shown here is derived from an EMBL/GenBank/DDBJ whole genome shotgun (WGS) entry which is preliminary data.</text>
</comment>